<evidence type="ECO:0008006" key="5">
    <source>
        <dbReference type="Google" id="ProtNLM"/>
    </source>
</evidence>
<dbReference type="Pfam" id="PF13136">
    <property type="entry name" value="DUF3984"/>
    <property type="match status" value="1"/>
</dbReference>
<feature type="compositionally biased region" description="Acidic residues" evidence="1">
    <location>
        <begin position="715"/>
        <end position="725"/>
    </location>
</feature>
<dbReference type="PANTHER" id="PTHR39599">
    <property type="entry name" value="GPI-ANCHORED PROTEIN (EUROFUNG)-RELATED-RELATED"/>
    <property type="match status" value="1"/>
</dbReference>
<dbReference type="InParanoid" id="A0A1V8SUU6"/>
<reference evidence="4" key="1">
    <citation type="submission" date="2017-03" db="EMBL/GenBank/DDBJ databases">
        <title>Genomes of endolithic fungi from Antarctica.</title>
        <authorList>
            <person name="Coleine C."/>
            <person name="Masonjones S."/>
            <person name="Stajich J.E."/>
        </authorList>
    </citation>
    <scope>NUCLEOTIDE SEQUENCE [LARGE SCALE GENOMIC DNA]</scope>
    <source>
        <strain evidence="4">CCFEE 5527</strain>
    </source>
</reference>
<dbReference type="PANTHER" id="PTHR39599:SF2">
    <property type="entry name" value="ANCHORED PROTEIN, PUTATIVE (AFU_ORTHOLOGUE AFUA_1G09650)-RELATED"/>
    <property type="match status" value="1"/>
</dbReference>
<feature type="compositionally biased region" description="Basic and acidic residues" evidence="1">
    <location>
        <begin position="850"/>
        <end position="862"/>
    </location>
</feature>
<feature type="chain" id="PRO_5012822458" description="GPI anchored protein" evidence="2">
    <location>
        <begin position="27"/>
        <end position="901"/>
    </location>
</feature>
<sequence>MRDFAAWLALPATLLGFIAFPEAAAADALQWPYNLPPTVKYHPEHEPLVKRQLEAKEKLALQRPIGMRKMSEDEGEMFFLHYWDFGDMSDEPESTGRGGATLSSNTSVPLSAPLAFHFSGRKGFGLSGRNIFARQWGACPAGSASCTSIDRPNSCCQTGETCIIVSDTGNGDAGCCPQGETCGNTISSCDASAGQTQCSGAGSGGCCIAGYTCYDVGCVLANTQTVVTTLPVATVTTGVSSTQAVSSASDTSVAVAGVGSVYTTTIFQVSTATAPGSTGTVTSVTTVTLAPTSSPGATVIAGQGPLTCSPGFQSCPASLGGGCCQSGYACGAVACGTATTTTTTEASALPPARPTSSADSTVVVAGGLTTAASSTSLINNDNCPTGFYVCSAYYIGGCCRVGRDCASTSCPASESTAVVSSGVTVIAPAGATQYSTTTVGGASSGASAAAGTQGNCANGFYLCGADQGGGCCASGYVCGTASCAATASGVAGQAKTTPSEGSVVGLTWSMVAVGLASPRQPRSNSKHRSSTNLSNLRLEPLSARFADTAPKKSSAPRSPYEEAADFTFARHDASYIGGKSAPTTPGVLSRSSSRKHMAGGLSRRGSLYDDQGEEVAGGDEGLSVGGGMVKAKSEATLATRERLAGYGVPLRKRQTGQQRSRTNGTTTPRVRSRVLHDEDWLSRATTATNALLQESKGQTWIATRDSSASLHVASSEDDDADEGYEEMAASTIPQSRPRTAASAAATPRPQTWGSRFGSRPASRRTSRRGSVSRTPGPTTIEPSNTYFDHPALNEVSSPTSSRSASPEVNEAELEALTQTQTNGFGGLVDRVIGFSIFGTAESEESGADTELDRQRNGDEAVPRRRAQLPPPPARQNTAQGEQVGLWEDAAWLLSVAGRALT</sequence>
<dbReference type="EMBL" id="NAJO01000026">
    <property type="protein sequence ID" value="OQO02768.1"/>
    <property type="molecule type" value="Genomic_DNA"/>
</dbReference>
<feature type="compositionally biased region" description="Low complexity" evidence="1">
    <location>
        <begin position="768"/>
        <end position="777"/>
    </location>
</feature>
<feature type="region of interest" description="Disordered" evidence="1">
    <location>
        <begin position="577"/>
        <end position="621"/>
    </location>
</feature>
<feature type="compositionally biased region" description="Low complexity" evidence="1">
    <location>
        <begin position="733"/>
        <end position="751"/>
    </location>
</feature>
<feature type="compositionally biased region" description="Low complexity" evidence="1">
    <location>
        <begin position="796"/>
        <end position="805"/>
    </location>
</feature>
<feature type="region of interest" description="Disordered" evidence="1">
    <location>
        <begin position="517"/>
        <end position="559"/>
    </location>
</feature>
<keyword evidence="4" id="KW-1185">Reference proteome</keyword>
<evidence type="ECO:0000256" key="2">
    <source>
        <dbReference type="SAM" id="SignalP"/>
    </source>
</evidence>
<comment type="caution">
    <text evidence="3">The sequence shown here is derived from an EMBL/GenBank/DDBJ whole genome shotgun (WGS) entry which is preliminary data.</text>
</comment>
<feature type="region of interest" description="Disordered" evidence="1">
    <location>
        <begin position="842"/>
        <end position="880"/>
    </location>
</feature>
<dbReference type="InterPro" id="IPR025040">
    <property type="entry name" value="DUF3984"/>
</dbReference>
<name>A0A1V8SUU6_9PEZI</name>
<dbReference type="STRING" id="1507870.A0A1V8SUU6"/>
<evidence type="ECO:0000313" key="3">
    <source>
        <dbReference type="EMBL" id="OQO02768.1"/>
    </source>
</evidence>
<evidence type="ECO:0000313" key="4">
    <source>
        <dbReference type="Proteomes" id="UP000192596"/>
    </source>
</evidence>
<gene>
    <name evidence="3" type="ORF">B0A48_11050</name>
</gene>
<organism evidence="3 4">
    <name type="scientific">Cryoendolithus antarcticus</name>
    <dbReference type="NCBI Taxonomy" id="1507870"/>
    <lineage>
        <taxon>Eukaryota</taxon>
        <taxon>Fungi</taxon>
        <taxon>Dikarya</taxon>
        <taxon>Ascomycota</taxon>
        <taxon>Pezizomycotina</taxon>
        <taxon>Dothideomycetes</taxon>
        <taxon>Dothideomycetidae</taxon>
        <taxon>Cladosporiales</taxon>
        <taxon>Cladosporiaceae</taxon>
        <taxon>Cryoendolithus</taxon>
    </lineage>
</organism>
<feature type="signal peptide" evidence="2">
    <location>
        <begin position="1"/>
        <end position="26"/>
    </location>
</feature>
<accession>A0A1V8SUU6</accession>
<dbReference type="Proteomes" id="UP000192596">
    <property type="component" value="Unassembled WGS sequence"/>
</dbReference>
<keyword evidence="2" id="KW-0732">Signal</keyword>
<protein>
    <recommendedName>
        <fullName evidence="5">GPI anchored protein</fullName>
    </recommendedName>
</protein>
<proteinExistence type="predicted"/>
<evidence type="ECO:0000256" key="1">
    <source>
        <dbReference type="SAM" id="MobiDB-lite"/>
    </source>
</evidence>
<feature type="region of interest" description="Disordered" evidence="1">
    <location>
        <begin position="702"/>
        <end position="809"/>
    </location>
</feature>
<dbReference type="OrthoDB" id="2426396at2759"/>
<dbReference type="AlphaFoldDB" id="A0A1V8SUU6"/>